<sequence length="89" mass="10089">MPAGAYRPCRLAAAGCPLCRGPWLQPVASLQGALAKVGRDCRRPGRGRPTILLLTAFVAKMQQEHIERFYTIQSHHIGREENRRWRPKL</sequence>
<accession>A0A426WY79</accession>
<organism evidence="1 2">
    <name type="scientific">Ensete ventricosum</name>
    <name type="common">Abyssinian banana</name>
    <name type="synonym">Musa ensete</name>
    <dbReference type="NCBI Taxonomy" id="4639"/>
    <lineage>
        <taxon>Eukaryota</taxon>
        <taxon>Viridiplantae</taxon>
        <taxon>Streptophyta</taxon>
        <taxon>Embryophyta</taxon>
        <taxon>Tracheophyta</taxon>
        <taxon>Spermatophyta</taxon>
        <taxon>Magnoliopsida</taxon>
        <taxon>Liliopsida</taxon>
        <taxon>Zingiberales</taxon>
        <taxon>Musaceae</taxon>
        <taxon>Ensete</taxon>
    </lineage>
</organism>
<evidence type="ECO:0000313" key="1">
    <source>
        <dbReference type="EMBL" id="RRT32168.1"/>
    </source>
</evidence>
<proteinExistence type="predicted"/>
<reference evidence="1 2" key="1">
    <citation type="journal article" date="2014" name="Agronomy (Basel)">
        <title>A Draft Genome Sequence for Ensete ventricosum, the Drought-Tolerant Tree Against Hunger.</title>
        <authorList>
            <person name="Harrison J."/>
            <person name="Moore K.A."/>
            <person name="Paszkiewicz K."/>
            <person name="Jones T."/>
            <person name="Grant M."/>
            <person name="Ambacheew D."/>
            <person name="Muzemil S."/>
            <person name="Studholme D.J."/>
        </authorList>
    </citation>
    <scope>NUCLEOTIDE SEQUENCE [LARGE SCALE GENOMIC DNA]</scope>
</reference>
<dbReference type="AlphaFoldDB" id="A0A426WY79"/>
<dbReference type="Proteomes" id="UP000287651">
    <property type="component" value="Unassembled WGS sequence"/>
</dbReference>
<dbReference type="EMBL" id="AMZH03033504">
    <property type="protein sequence ID" value="RRT32168.1"/>
    <property type="molecule type" value="Genomic_DNA"/>
</dbReference>
<evidence type="ECO:0000313" key="2">
    <source>
        <dbReference type="Proteomes" id="UP000287651"/>
    </source>
</evidence>
<comment type="caution">
    <text evidence="1">The sequence shown here is derived from an EMBL/GenBank/DDBJ whole genome shotgun (WGS) entry which is preliminary data.</text>
</comment>
<gene>
    <name evidence="1" type="ORF">B296_00040359</name>
</gene>
<protein>
    <submittedName>
        <fullName evidence="1">Uncharacterized protein</fullName>
    </submittedName>
</protein>
<name>A0A426WY79_ENSVE</name>